<accession>J3M6B9</accession>
<dbReference type="AlphaFoldDB" id="J3M6B9"/>
<evidence type="ECO:0000313" key="1">
    <source>
        <dbReference type="EnsemblPlants" id="OB05G21430.1"/>
    </source>
</evidence>
<dbReference type="Gramene" id="OB05G21430.1">
    <property type="protein sequence ID" value="OB05G21430.1"/>
    <property type="gene ID" value="OB05G21430"/>
</dbReference>
<reference evidence="1" key="1">
    <citation type="journal article" date="2013" name="Nat. Commun.">
        <title>Whole-genome sequencing of Oryza brachyantha reveals mechanisms underlying Oryza genome evolution.</title>
        <authorList>
            <person name="Chen J."/>
            <person name="Huang Q."/>
            <person name="Gao D."/>
            <person name="Wang J."/>
            <person name="Lang Y."/>
            <person name="Liu T."/>
            <person name="Li B."/>
            <person name="Bai Z."/>
            <person name="Luis Goicoechea J."/>
            <person name="Liang C."/>
            <person name="Chen C."/>
            <person name="Zhang W."/>
            <person name="Sun S."/>
            <person name="Liao Y."/>
            <person name="Zhang X."/>
            <person name="Yang L."/>
            <person name="Song C."/>
            <person name="Wang M."/>
            <person name="Shi J."/>
            <person name="Liu G."/>
            <person name="Liu J."/>
            <person name="Zhou H."/>
            <person name="Zhou W."/>
            <person name="Yu Q."/>
            <person name="An N."/>
            <person name="Chen Y."/>
            <person name="Cai Q."/>
            <person name="Wang B."/>
            <person name="Liu B."/>
            <person name="Min J."/>
            <person name="Huang Y."/>
            <person name="Wu H."/>
            <person name="Li Z."/>
            <person name="Zhang Y."/>
            <person name="Yin Y."/>
            <person name="Song W."/>
            <person name="Jiang J."/>
            <person name="Jackson S.A."/>
            <person name="Wing R.A."/>
            <person name="Wang J."/>
            <person name="Chen M."/>
        </authorList>
    </citation>
    <scope>NUCLEOTIDE SEQUENCE [LARGE SCALE GENOMIC DNA]</scope>
    <source>
        <strain evidence="1">cv. IRGC 101232</strain>
    </source>
</reference>
<evidence type="ECO:0000313" key="2">
    <source>
        <dbReference type="Proteomes" id="UP000006038"/>
    </source>
</evidence>
<proteinExistence type="predicted"/>
<protein>
    <submittedName>
        <fullName evidence="1">Uncharacterized protein</fullName>
    </submittedName>
</protein>
<dbReference type="HOGENOM" id="CLU_2779916_0_0_1"/>
<dbReference type="EnsemblPlants" id="OB05G21430.1">
    <property type="protein sequence ID" value="OB05G21430.1"/>
    <property type="gene ID" value="OB05G21430"/>
</dbReference>
<sequence length="69" mass="7760">MNPSLNSTAPRTKHFIPIGSMNISEIIVICHGICDQLYRINLVNCNNNQNPECLFLSCNLDLFNACCFI</sequence>
<name>J3M6B9_ORYBR</name>
<keyword evidence="2" id="KW-1185">Reference proteome</keyword>
<reference evidence="1" key="2">
    <citation type="submission" date="2013-04" db="UniProtKB">
        <authorList>
            <consortium name="EnsemblPlants"/>
        </authorList>
    </citation>
    <scope>IDENTIFICATION</scope>
</reference>
<dbReference type="Proteomes" id="UP000006038">
    <property type="component" value="Chromosome 5"/>
</dbReference>
<organism evidence="1">
    <name type="scientific">Oryza brachyantha</name>
    <name type="common">malo sina</name>
    <dbReference type="NCBI Taxonomy" id="4533"/>
    <lineage>
        <taxon>Eukaryota</taxon>
        <taxon>Viridiplantae</taxon>
        <taxon>Streptophyta</taxon>
        <taxon>Embryophyta</taxon>
        <taxon>Tracheophyta</taxon>
        <taxon>Spermatophyta</taxon>
        <taxon>Magnoliopsida</taxon>
        <taxon>Liliopsida</taxon>
        <taxon>Poales</taxon>
        <taxon>Poaceae</taxon>
        <taxon>BOP clade</taxon>
        <taxon>Oryzoideae</taxon>
        <taxon>Oryzeae</taxon>
        <taxon>Oryzinae</taxon>
        <taxon>Oryza</taxon>
    </lineage>
</organism>